<gene>
    <name evidence="2" type="ORF">SAMN02745131_01491</name>
</gene>
<dbReference type="STRING" id="1121884.SAMN02745131_01491"/>
<keyword evidence="3" id="KW-1185">Reference proteome</keyword>
<dbReference type="OrthoDB" id="7356080at2"/>
<dbReference type="PROSITE" id="PS51186">
    <property type="entry name" value="GNAT"/>
    <property type="match status" value="1"/>
</dbReference>
<keyword evidence="2" id="KW-0689">Ribosomal protein</keyword>
<keyword evidence="2" id="KW-0687">Ribonucleoprotein</keyword>
<name>A0A1M4XUG9_9BACT</name>
<dbReference type="GO" id="GO:0016747">
    <property type="term" value="F:acyltransferase activity, transferring groups other than amino-acyl groups"/>
    <property type="evidence" value="ECO:0007669"/>
    <property type="project" value="InterPro"/>
</dbReference>
<proteinExistence type="predicted"/>
<reference evidence="2 3" key="1">
    <citation type="submission" date="2016-11" db="EMBL/GenBank/DDBJ databases">
        <authorList>
            <person name="Jaros S."/>
            <person name="Januszkiewicz K."/>
            <person name="Wedrychowicz H."/>
        </authorList>
    </citation>
    <scope>NUCLEOTIDE SEQUENCE [LARGE SCALE GENOMIC DNA]</scope>
    <source>
        <strain evidence="2 3">DSM 18119</strain>
    </source>
</reference>
<dbReference type="Gene3D" id="3.40.630.30">
    <property type="match status" value="1"/>
</dbReference>
<feature type="domain" description="N-acetyltransferase" evidence="1">
    <location>
        <begin position="6"/>
        <end position="153"/>
    </location>
</feature>
<dbReference type="Pfam" id="PF00583">
    <property type="entry name" value="Acetyltransf_1"/>
    <property type="match status" value="1"/>
</dbReference>
<evidence type="ECO:0000259" key="1">
    <source>
        <dbReference type="PROSITE" id="PS51186"/>
    </source>
</evidence>
<accession>A0A1M4XUG9</accession>
<dbReference type="InterPro" id="IPR000182">
    <property type="entry name" value="GNAT_dom"/>
</dbReference>
<dbReference type="InterPro" id="IPR016181">
    <property type="entry name" value="Acyl_CoA_acyltransferase"/>
</dbReference>
<dbReference type="Proteomes" id="UP000184048">
    <property type="component" value="Unassembled WGS sequence"/>
</dbReference>
<dbReference type="CDD" id="cd04301">
    <property type="entry name" value="NAT_SF"/>
    <property type="match status" value="1"/>
</dbReference>
<dbReference type="RefSeq" id="WP_072834713.1">
    <property type="nucleotide sequence ID" value="NZ_FQUU01000005.1"/>
</dbReference>
<organism evidence="2 3">
    <name type="scientific">Flavisolibacter ginsengisoli DSM 18119</name>
    <dbReference type="NCBI Taxonomy" id="1121884"/>
    <lineage>
        <taxon>Bacteria</taxon>
        <taxon>Pseudomonadati</taxon>
        <taxon>Bacteroidota</taxon>
        <taxon>Chitinophagia</taxon>
        <taxon>Chitinophagales</taxon>
        <taxon>Chitinophagaceae</taxon>
        <taxon>Flavisolibacter</taxon>
    </lineage>
</organism>
<sequence length="157" mass="18104">MKQEQVQYREALPEDIPQIQIVRHSVKENVLSNPALVTDDDCKVYITVRGKGWVCEVNDQIVAFAIADLVDHNIWALFVHPDHAGKGIGKYLHTIMLDWYFTQTSNKVWLSTAPGTKAETFYRMNGWKAVGITKSGEVKFEMDNENWKSMHLPDYKY</sequence>
<evidence type="ECO:0000313" key="2">
    <source>
        <dbReference type="EMBL" id="SHE97244.1"/>
    </source>
</evidence>
<protein>
    <submittedName>
        <fullName evidence="2">Ribosomal protein S18 acetylase RimI</fullName>
    </submittedName>
</protein>
<dbReference type="SUPFAM" id="SSF55729">
    <property type="entry name" value="Acyl-CoA N-acyltransferases (Nat)"/>
    <property type="match status" value="1"/>
</dbReference>
<dbReference type="EMBL" id="FQUU01000005">
    <property type="protein sequence ID" value="SHE97244.1"/>
    <property type="molecule type" value="Genomic_DNA"/>
</dbReference>
<dbReference type="GO" id="GO:0005840">
    <property type="term" value="C:ribosome"/>
    <property type="evidence" value="ECO:0007669"/>
    <property type="project" value="UniProtKB-KW"/>
</dbReference>
<dbReference type="AlphaFoldDB" id="A0A1M4XUG9"/>
<evidence type="ECO:0000313" key="3">
    <source>
        <dbReference type="Proteomes" id="UP000184048"/>
    </source>
</evidence>